<dbReference type="OrthoDB" id="2655795at2"/>
<comment type="caution">
    <text evidence="1">The sequence shown here is derived from an EMBL/GenBank/DDBJ whole genome shotgun (WGS) entry which is preliminary data.</text>
</comment>
<dbReference type="RefSeq" id="WP_089199615.1">
    <property type="nucleotide sequence ID" value="NZ_NHRJ02000003.1"/>
</dbReference>
<organism evidence="1 2">
    <name type="scientific">Paenibacillus xerothermodurans</name>
    <dbReference type="NCBI Taxonomy" id="1977292"/>
    <lineage>
        <taxon>Bacteria</taxon>
        <taxon>Bacillati</taxon>
        <taxon>Bacillota</taxon>
        <taxon>Bacilli</taxon>
        <taxon>Bacillales</taxon>
        <taxon>Paenibacillaceae</taxon>
        <taxon>Paenibacillus</taxon>
    </lineage>
</organism>
<dbReference type="AlphaFoldDB" id="A0A2W1N9U1"/>
<reference evidence="1" key="1">
    <citation type="submission" date="2018-06" db="EMBL/GenBank/DDBJ databases">
        <title>Paenibacillus xerothermodurans sp. nov. an extremely dry heat resistant spore forming bacterium isolated from the soil of Cape Canaveral, Florida.</title>
        <authorList>
            <person name="Seuylemezian A."/>
            <person name="Kaur N."/>
            <person name="Patil P."/>
            <person name="Patil P."/>
            <person name="Mayilraj S."/>
            <person name="Vaishampayan P."/>
        </authorList>
    </citation>
    <scope>NUCLEOTIDE SEQUENCE [LARGE SCALE GENOMIC DNA]</scope>
    <source>
        <strain evidence="1">ATCC 27380</strain>
    </source>
</reference>
<accession>A0A2W1N9U1</accession>
<dbReference type="EMBL" id="NHRJ02000003">
    <property type="protein sequence ID" value="PZE21419.1"/>
    <property type="molecule type" value="Genomic_DNA"/>
</dbReference>
<evidence type="ECO:0000313" key="1">
    <source>
        <dbReference type="EMBL" id="PZE21419.1"/>
    </source>
</evidence>
<sequence length="168" mass="18917">MVAENNSHRKKYLFKTEILIEADTNGRALEKLLNLLNSAQVTDYEITEGIHLGETIEQVLKQTVSKRDAVKRHSNAVDLTGGTISVNKNNSAANRGPFALVLQEFEVLKQQNALIRLSVVKSRGTKLSLPCRILNVDEQGGNMSVYHVDEKQVYMFKINEIEDYTVNK</sequence>
<protein>
    <submittedName>
        <fullName evidence="1">Uncharacterized protein</fullName>
    </submittedName>
</protein>
<keyword evidence="2" id="KW-1185">Reference proteome</keyword>
<evidence type="ECO:0000313" key="2">
    <source>
        <dbReference type="Proteomes" id="UP000214746"/>
    </source>
</evidence>
<proteinExistence type="predicted"/>
<gene>
    <name evidence="1" type="ORF">CBW46_008700</name>
</gene>
<dbReference type="Proteomes" id="UP000214746">
    <property type="component" value="Unassembled WGS sequence"/>
</dbReference>
<name>A0A2W1N9U1_PAEXE</name>